<dbReference type="InterPro" id="IPR011009">
    <property type="entry name" value="Kinase-like_dom_sf"/>
</dbReference>
<dbReference type="InParanoid" id="A0A5C3NT67"/>
<evidence type="ECO:0000313" key="2">
    <source>
        <dbReference type="EMBL" id="TFK80554.1"/>
    </source>
</evidence>
<dbReference type="AlphaFoldDB" id="A0A5C3NT67"/>
<evidence type="ECO:0000259" key="1">
    <source>
        <dbReference type="PROSITE" id="PS50011"/>
    </source>
</evidence>
<evidence type="ECO:0000313" key="3">
    <source>
        <dbReference type="Proteomes" id="UP000308197"/>
    </source>
</evidence>
<dbReference type="GO" id="GO:0004672">
    <property type="term" value="F:protein kinase activity"/>
    <property type="evidence" value="ECO:0007669"/>
    <property type="project" value="InterPro"/>
</dbReference>
<dbReference type="EMBL" id="ML211749">
    <property type="protein sequence ID" value="TFK80554.1"/>
    <property type="molecule type" value="Genomic_DNA"/>
</dbReference>
<sequence length="304" mass="33490">MSTVHLSLKAFSIYEDTPTGYADLSCVIPSSWKISSWEEPGTDEMSEYWITRLADLQIGDRTRTIQCQGHFTPDGGPKTDLLVCKVVTGGTGISKLRAEAQLYSGKLKELQGQDVPKFFGFYEGDNGYASVGVMILEYCGEPLTEPLHKCDINFRFSLLYAVTRLHIVGGIIHRDLDQRNIIESVDKQAKIIDFGSAEPHGVCPCADSKIPLSDRFSAGRSVACSELQSLCEDTELIPAIKYYGQGFDSDGIRDAEGLAAHYAPPGADASDALTLAKETWDRFNEWKEAWAKLNPGSVLDFSEQ</sequence>
<proteinExistence type="predicted"/>
<name>A0A5C3NT67_9APHY</name>
<dbReference type="PROSITE" id="PS50011">
    <property type="entry name" value="PROTEIN_KINASE_DOM"/>
    <property type="match status" value="1"/>
</dbReference>
<protein>
    <recommendedName>
        <fullName evidence="1">Protein kinase domain-containing protein</fullName>
    </recommendedName>
</protein>
<reference evidence="2 3" key="1">
    <citation type="journal article" date="2019" name="Nat. Ecol. Evol.">
        <title>Megaphylogeny resolves global patterns of mushroom evolution.</title>
        <authorList>
            <person name="Varga T."/>
            <person name="Krizsan K."/>
            <person name="Foldi C."/>
            <person name="Dima B."/>
            <person name="Sanchez-Garcia M."/>
            <person name="Sanchez-Ramirez S."/>
            <person name="Szollosi G.J."/>
            <person name="Szarkandi J.G."/>
            <person name="Papp V."/>
            <person name="Albert L."/>
            <person name="Andreopoulos W."/>
            <person name="Angelini C."/>
            <person name="Antonin V."/>
            <person name="Barry K.W."/>
            <person name="Bougher N.L."/>
            <person name="Buchanan P."/>
            <person name="Buyck B."/>
            <person name="Bense V."/>
            <person name="Catcheside P."/>
            <person name="Chovatia M."/>
            <person name="Cooper J."/>
            <person name="Damon W."/>
            <person name="Desjardin D."/>
            <person name="Finy P."/>
            <person name="Geml J."/>
            <person name="Haridas S."/>
            <person name="Hughes K."/>
            <person name="Justo A."/>
            <person name="Karasinski D."/>
            <person name="Kautmanova I."/>
            <person name="Kiss B."/>
            <person name="Kocsube S."/>
            <person name="Kotiranta H."/>
            <person name="LaButti K.M."/>
            <person name="Lechner B.E."/>
            <person name="Liimatainen K."/>
            <person name="Lipzen A."/>
            <person name="Lukacs Z."/>
            <person name="Mihaltcheva S."/>
            <person name="Morgado L.N."/>
            <person name="Niskanen T."/>
            <person name="Noordeloos M.E."/>
            <person name="Ohm R.A."/>
            <person name="Ortiz-Santana B."/>
            <person name="Ovrebo C."/>
            <person name="Racz N."/>
            <person name="Riley R."/>
            <person name="Savchenko A."/>
            <person name="Shiryaev A."/>
            <person name="Soop K."/>
            <person name="Spirin V."/>
            <person name="Szebenyi C."/>
            <person name="Tomsovsky M."/>
            <person name="Tulloss R.E."/>
            <person name="Uehling J."/>
            <person name="Grigoriev I.V."/>
            <person name="Vagvolgyi C."/>
            <person name="Papp T."/>
            <person name="Martin F.M."/>
            <person name="Miettinen O."/>
            <person name="Hibbett D.S."/>
            <person name="Nagy L.G."/>
        </authorList>
    </citation>
    <scope>NUCLEOTIDE SEQUENCE [LARGE SCALE GENOMIC DNA]</scope>
    <source>
        <strain evidence="2 3">HHB13444</strain>
    </source>
</reference>
<dbReference type="STRING" id="1314778.A0A5C3NT67"/>
<gene>
    <name evidence="2" type="ORF">K466DRAFT_605235</name>
</gene>
<dbReference type="Proteomes" id="UP000308197">
    <property type="component" value="Unassembled WGS sequence"/>
</dbReference>
<accession>A0A5C3NT67</accession>
<organism evidence="2 3">
    <name type="scientific">Polyporus arcularius HHB13444</name>
    <dbReference type="NCBI Taxonomy" id="1314778"/>
    <lineage>
        <taxon>Eukaryota</taxon>
        <taxon>Fungi</taxon>
        <taxon>Dikarya</taxon>
        <taxon>Basidiomycota</taxon>
        <taxon>Agaricomycotina</taxon>
        <taxon>Agaricomycetes</taxon>
        <taxon>Polyporales</taxon>
        <taxon>Polyporaceae</taxon>
        <taxon>Polyporus</taxon>
    </lineage>
</organism>
<dbReference type="InterPro" id="IPR000719">
    <property type="entry name" value="Prot_kinase_dom"/>
</dbReference>
<feature type="domain" description="Protein kinase" evidence="1">
    <location>
        <begin position="50"/>
        <end position="304"/>
    </location>
</feature>
<dbReference type="GO" id="GO:0005524">
    <property type="term" value="F:ATP binding"/>
    <property type="evidence" value="ECO:0007669"/>
    <property type="project" value="InterPro"/>
</dbReference>
<dbReference type="SUPFAM" id="SSF56112">
    <property type="entry name" value="Protein kinase-like (PK-like)"/>
    <property type="match status" value="1"/>
</dbReference>
<keyword evidence="3" id="KW-1185">Reference proteome</keyword>
<dbReference type="Gene3D" id="1.10.510.10">
    <property type="entry name" value="Transferase(Phosphotransferase) domain 1"/>
    <property type="match status" value="1"/>
</dbReference>